<sequence length="190" mass="18837">MHTRRILATVASAATAAVLVGTPALADPTADTTVTFTVNAGTLDITAPLSANLGAGAPGTDISDQLGTVEVTDTRASADASWVATVTSTDFTTGVTPTATETIAAELVDYWSGPATVGPTGTGTFTEGQTAAGDAEPLNDGVTPNVPVTAFTHTGGTGNNSVGWNPTLVVHVPLANEAGLYTGTVTHSVA</sequence>
<gene>
    <name evidence="1" type="ORF">C1I93_07765</name>
</gene>
<keyword evidence="2" id="KW-1185">Reference proteome</keyword>
<name>A0A2W2DDD5_9ACTN</name>
<comment type="caution">
    <text evidence="1">The sequence shown here is derived from an EMBL/GenBank/DDBJ whole genome shotgun (WGS) entry which is preliminary data.</text>
</comment>
<dbReference type="OrthoDB" id="5147666at2"/>
<accession>A0A2W2DDD5</accession>
<protein>
    <submittedName>
        <fullName evidence="1">Uncharacterized protein</fullName>
    </submittedName>
</protein>
<dbReference type="Proteomes" id="UP000248627">
    <property type="component" value="Unassembled WGS sequence"/>
</dbReference>
<evidence type="ECO:0000313" key="1">
    <source>
        <dbReference type="EMBL" id="PZF98849.1"/>
    </source>
</evidence>
<organism evidence="1 2">
    <name type="scientific">Micromonospora endophytica</name>
    <dbReference type="NCBI Taxonomy" id="515350"/>
    <lineage>
        <taxon>Bacteria</taxon>
        <taxon>Bacillati</taxon>
        <taxon>Actinomycetota</taxon>
        <taxon>Actinomycetes</taxon>
        <taxon>Micromonosporales</taxon>
        <taxon>Micromonosporaceae</taxon>
        <taxon>Micromonospora</taxon>
    </lineage>
</organism>
<dbReference type="AlphaFoldDB" id="A0A2W2DDD5"/>
<evidence type="ECO:0000313" key="2">
    <source>
        <dbReference type="Proteomes" id="UP000248627"/>
    </source>
</evidence>
<dbReference type="RefSeq" id="WP_111242542.1">
    <property type="nucleotide sequence ID" value="NZ_AP023358.1"/>
</dbReference>
<proteinExistence type="predicted"/>
<dbReference type="EMBL" id="POTX01000033">
    <property type="protein sequence ID" value="PZF98849.1"/>
    <property type="molecule type" value="Genomic_DNA"/>
</dbReference>
<reference evidence="1 2" key="1">
    <citation type="submission" date="2018-01" db="EMBL/GenBank/DDBJ databases">
        <title>Draft genome sequence of Jishengella endophytica.</title>
        <authorList>
            <person name="Sahin N."/>
            <person name="Ay H."/>
            <person name="Saygin H."/>
        </authorList>
    </citation>
    <scope>NUCLEOTIDE SEQUENCE [LARGE SCALE GENOMIC DNA]</scope>
    <source>
        <strain evidence="1 2">DSM 45430</strain>
    </source>
</reference>